<dbReference type="PROSITE" id="PS50404">
    <property type="entry name" value="GST_NTER"/>
    <property type="match status" value="1"/>
</dbReference>
<dbReference type="SUPFAM" id="SSF52833">
    <property type="entry name" value="Thioredoxin-like"/>
    <property type="match status" value="1"/>
</dbReference>
<protein>
    <submittedName>
        <fullName evidence="3">Glutathione S-transferase</fullName>
    </submittedName>
</protein>
<feature type="domain" description="GST N-terminal" evidence="1">
    <location>
        <begin position="101"/>
        <end position="187"/>
    </location>
</feature>
<dbReference type="Proteomes" id="UP000548867">
    <property type="component" value="Unassembled WGS sequence"/>
</dbReference>
<organism evidence="3 4">
    <name type="scientific">Novosphingobium sediminicola</name>
    <dbReference type="NCBI Taxonomy" id="563162"/>
    <lineage>
        <taxon>Bacteria</taxon>
        <taxon>Pseudomonadati</taxon>
        <taxon>Pseudomonadota</taxon>
        <taxon>Alphaproteobacteria</taxon>
        <taxon>Sphingomonadales</taxon>
        <taxon>Sphingomonadaceae</taxon>
        <taxon>Novosphingobium</taxon>
    </lineage>
</organism>
<gene>
    <name evidence="3" type="ORF">GGR38_001387</name>
</gene>
<evidence type="ECO:0000259" key="2">
    <source>
        <dbReference type="PROSITE" id="PS50405"/>
    </source>
</evidence>
<dbReference type="InterPro" id="IPR036282">
    <property type="entry name" value="Glutathione-S-Trfase_C_sf"/>
</dbReference>
<dbReference type="InterPro" id="IPR040079">
    <property type="entry name" value="Glutathione_S-Trfase"/>
</dbReference>
<dbReference type="Gene3D" id="3.40.30.10">
    <property type="entry name" value="Glutaredoxin"/>
    <property type="match status" value="1"/>
</dbReference>
<dbReference type="PANTHER" id="PTHR44051:SF2">
    <property type="entry name" value="HYPOTHETICAL GLUTATHIONE S-TRANSFERASE LIKE PROTEIN"/>
    <property type="match status" value="1"/>
</dbReference>
<dbReference type="EMBL" id="JACIDX010000004">
    <property type="protein sequence ID" value="MBB3954460.1"/>
    <property type="molecule type" value="Genomic_DNA"/>
</dbReference>
<dbReference type="SFLD" id="SFLDS00019">
    <property type="entry name" value="Glutathione_Transferase_(cytos"/>
    <property type="match status" value="1"/>
</dbReference>
<dbReference type="GO" id="GO:0016740">
    <property type="term" value="F:transferase activity"/>
    <property type="evidence" value="ECO:0007669"/>
    <property type="project" value="UniProtKB-KW"/>
</dbReference>
<evidence type="ECO:0000259" key="1">
    <source>
        <dbReference type="PROSITE" id="PS50404"/>
    </source>
</evidence>
<feature type="domain" description="GST C-terminal" evidence="2">
    <location>
        <begin position="189"/>
        <end position="307"/>
    </location>
</feature>
<dbReference type="InterPro" id="IPR004046">
    <property type="entry name" value="GST_C"/>
</dbReference>
<dbReference type="PROSITE" id="PS50405">
    <property type="entry name" value="GST_CTER"/>
    <property type="match status" value="1"/>
</dbReference>
<dbReference type="InterPro" id="IPR036249">
    <property type="entry name" value="Thioredoxin-like_sf"/>
</dbReference>
<dbReference type="SFLD" id="SFLDG00358">
    <property type="entry name" value="Main_(cytGST)"/>
    <property type="match status" value="1"/>
</dbReference>
<dbReference type="CDD" id="cd03056">
    <property type="entry name" value="GST_N_4"/>
    <property type="match status" value="1"/>
</dbReference>
<dbReference type="InterPro" id="IPR010987">
    <property type="entry name" value="Glutathione-S-Trfase_C-like"/>
</dbReference>
<reference evidence="3 4" key="1">
    <citation type="submission" date="2020-08" db="EMBL/GenBank/DDBJ databases">
        <title>Genomic Encyclopedia of Type Strains, Phase IV (KMG-IV): sequencing the most valuable type-strain genomes for metagenomic binning, comparative biology and taxonomic classification.</title>
        <authorList>
            <person name="Goeker M."/>
        </authorList>
    </citation>
    <scope>NUCLEOTIDE SEQUENCE [LARGE SCALE GENOMIC DNA]</scope>
    <source>
        <strain evidence="3 4">DSM 27057</strain>
    </source>
</reference>
<evidence type="ECO:0000313" key="4">
    <source>
        <dbReference type="Proteomes" id="UP000548867"/>
    </source>
</evidence>
<evidence type="ECO:0000313" key="3">
    <source>
        <dbReference type="EMBL" id="MBB3954460.1"/>
    </source>
</evidence>
<keyword evidence="4" id="KW-1185">Reference proteome</keyword>
<dbReference type="PANTHER" id="PTHR44051">
    <property type="entry name" value="GLUTATHIONE S-TRANSFERASE-RELATED"/>
    <property type="match status" value="1"/>
</dbReference>
<dbReference type="Pfam" id="PF00043">
    <property type="entry name" value="GST_C"/>
    <property type="match status" value="1"/>
</dbReference>
<keyword evidence="3" id="KW-0808">Transferase</keyword>
<dbReference type="InterPro" id="IPR004045">
    <property type="entry name" value="Glutathione_S-Trfase_N"/>
</dbReference>
<proteinExistence type="predicted"/>
<comment type="caution">
    <text evidence="3">The sequence shown here is derived from an EMBL/GenBank/DDBJ whole genome shotgun (WGS) entry which is preliminary data.</text>
</comment>
<dbReference type="SUPFAM" id="SSF47616">
    <property type="entry name" value="GST C-terminal domain-like"/>
    <property type="match status" value="1"/>
</dbReference>
<sequence length="307" mass="34247">MSYPLLRLCDDRAWVEIRKGRGAVTWNDMERVFEGAAKAGQEWRGDEGGKLSGRCCISSSHVDSTLSLPYAVHGQDGVNVGQAVELAFPDDMIWKASLHGQAFVLHEDPISANCYKIRLTAALLGLPLSRRAYDIRKGETRTPEFLARVNANGRIPVLEIAGASGIRFLPESNAACWYLASGSRLIPTDRFAQADMLRWMFFEQYNHEPNVATLRFWLAYIGEENLSEAQKGQLGAKRSAGEAALRLMDEHLAKHDWFVGHGITLADIVLFAYTHVAEEGRFVLDDFPAIKRWISRIEALPGFVALN</sequence>
<accession>A0A7W6G5U6</accession>
<dbReference type="AlphaFoldDB" id="A0A7W6G5U6"/>
<dbReference type="Gene3D" id="1.20.1050.10">
    <property type="match status" value="1"/>
</dbReference>
<dbReference type="Pfam" id="PF13409">
    <property type="entry name" value="GST_N_2"/>
    <property type="match status" value="1"/>
</dbReference>
<name>A0A7W6G5U6_9SPHN</name>